<dbReference type="Proteomes" id="UP001604336">
    <property type="component" value="Unassembled WGS sequence"/>
</dbReference>
<dbReference type="Pfam" id="PF05757">
    <property type="entry name" value="PsbQ"/>
    <property type="match status" value="1"/>
</dbReference>
<gene>
    <name evidence="1" type="ORF">Adt_36287</name>
</gene>
<organism evidence="1 2">
    <name type="scientific">Abeliophyllum distichum</name>
    <dbReference type="NCBI Taxonomy" id="126358"/>
    <lineage>
        <taxon>Eukaryota</taxon>
        <taxon>Viridiplantae</taxon>
        <taxon>Streptophyta</taxon>
        <taxon>Embryophyta</taxon>
        <taxon>Tracheophyta</taxon>
        <taxon>Spermatophyta</taxon>
        <taxon>Magnoliopsida</taxon>
        <taxon>eudicotyledons</taxon>
        <taxon>Gunneridae</taxon>
        <taxon>Pentapetalae</taxon>
        <taxon>asterids</taxon>
        <taxon>lamiids</taxon>
        <taxon>Lamiales</taxon>
        <taxon>Oleaceae</taxon>
        <taxon>Forsythieae</taxon>
        <taxon>Abeliophyllum</taxon>
    </lineage>
</organism>
<evidence type="ECO:0000313" key="2">
    <source>
        <dbReference type="Proteomes" id="UP001604336"/>
    </source>
</evidence>
<evidence type="ECO:0000313" key="1">
    <source>
        <dbReference type="EMBL" id="KAL2475551.1"/>
    </source>
</evidence>
<dbReference type="InterPro" id="IPR008797">
    <property type="entry name" value="PSII_PsbQ"/>
</dbReference>
<accession>A0ABD1QH47</accession>
<keyword evidence="2" id="KW-1185">Reference proteome</keyword>
<dbReference type="AlphaFoldDB" id="A0ABD1QH47"/>
<proteinExistence type="predicted"/>
<dbReference type="EMBL" id="JBFOLK010000011">
    <property type="protein sequence ID" value="KAL2475551.1"/>
    <property type="molecule type" value="Genomic_DNA"/>
</dbReference>
<sequence>MAQAMASMAGLLGSSQAVMEGSLQLSGSARFNTSSSSRIALARPGFSIRSQQASGETETSRRAMLGLVAAGIATGSFVQAVLAEAKPIKVGGPPPLLRWTA</sequence>
<protein>
    <submittedName>
        <fullName evidence="1">Oxygen-evolving enhancer protein 3-2</fullName>
    </submittedName>
</protein>
<name>A0ABD1QH47_9LAMI</name>
<reference evidence="2" key="1">
    <citation type="submission" date="2024-07" db="EMBL/GenBank/DDBJ databases">
        <title>Two chromosome-level genome assemblies of Korean endemic species Abeliophyllum distichum and Forsythia ovata (Oleaceae).</title>
        <authorList>
            <person name="Jang H."/>
        </authorList>
    </citation>
    <scope>NUCLEOTIDE SEQUENCE [LARGE SCALE GENOMIC DNA]</scope>
</reference>
<comment type="caution">
    <text evidence="1">The sequence shown here is derived from an EMBL/GenBank/DDBJ whole genome shotgun (WGS) entry which is preliminary data.</text>
</comment>